<keyword evidence="1" id="KW-1133">Transmembrane helix</keyword>
<feature type="transmembrane region" description="Helical" evidence="1">
    <location>
        <begin position="82"/>
        <end position="102"/>
    </location>
</feature>
<evidence type="ECO:0000256" key="1">
    <source>
        <dbReference type="SAM" id="Phobius"/>
    </source>
</evidence>
<reference evidence="2 3" key="1">
    <citation type="submission" date="2023-04" db="EMBL/GenBank/DDBJ databases">
        <title>Fusibacter bizertensis strain WBS, isolated from littoral bottom sediments of the Arctic seas - biochemical and genomic analysis.</title>
        <authorList>
            <person name="Brioukhanov A.L."/>
        </authorList>
    </citation>
    <scope>NUCLEOTIDE SEQUENCE [LARGE SCALE GENOMIC DNA]</scope>
    <source>
        <strain evidence="2 3">WBS</strain>
    </source>
</reference>
<protein>
    <recommendedName>
        <fullName evidence="4">DUF4149 domain-containing protein</fullName>
    </recommendedName>
</protein>
<organism evidence="2 3">
    <name type="scientific">Fusibacter bizertensis</name>
    <dbReference type="NCBI Taxonomy" id="1488331"/>
    <lineage>
        <taxon>Bacteria</taxon>
        <taxon>Bacillati</taxon>
        <taxon>Bacillota</taxon>
        <taxon>Clostridia</taxon>
        <taxon>Eubacteriales</taxon>
        <taxon>Eubacteriales Family XII. Incertae Sedis</taxon>
        <taxon>Fusibacter</taxon>
    </lineage>
</organism>
<dbReference type="EMBL" id="JARYZI010000001">
    <property type="protein sequence ID" value="MDH8676953.1"/>
    <property type="molecule type" value="Genomic_DNA"/>
</dbReference>
<keyword evidence="3" id="KW-1185">Reference proteome</keyword>
<proteinExistence type="predicted"/>
<evidence type="ECO:0000313" key="3">
    <source>
        <dbReference type="Proteomes" id="UP001158045"/>
    </source>
</evidence>
<accession>A0ABT6N966</accession>
<evidence type="ECO:0000313" key="2">
    <source>
        <dbReference type="EMBL" id="MDH8676953.1"/>
    </source>
</evidence>
<feature type="transmembrane region" description="Helical" evidence="1">
    <location>
        <begin position="7"/>
        <end position="28"/>
    </location>
</feature>
<feature type="transmembrane region" description="Helical" evidence="1">
    <location>
        <begin position="128"/>
        <end position="150"/>
    </location>
</feature>
<gene>
    <name evidence="2" type="ORF">QE109_02275</name>
</gene>
<dbReference type="RefSeq" id="WP_281092753.1">
    <property type="nucleotide sequence ID" value="NZ_JARYZI010000001.1"/>
</dbReference>
<keyword evidence="1" id="KW-0812">Transmembrane</keyword>
<feature type="transmembrane region" description="Helical" evidence="1">
    <location>
        <begin position="43"/>
        <end position="62"/>
    </location>
</feature>
<evidence type="ECO:0008006" key="4">
    <source>
        <dbReference type="Google" id="ProtNLM"/>
    </source>
</evidence>
<keyword evidence="1" id="KW-0472">Membrane</keyword>
<comment type="caution">
    <text evidence="2">The sequence shown here is derived from an EMBL/GenBank/DDBJ whole genome shotgun (WGS) entry which is preliminary data.</text>
</comment>
<dbReference type="Proteomes" id="UP001158045">
    <property type="component" value="Unassembled WGS sequence"/>
</dbReference>
<name>A0ABT6N966_9FIRM</name>
<sequence>MQTKKVLKMAVITLGIYFTYQSSLPLLLKFGSISIGGESKSNIDLFTIVSNLLVLIVGLILIIRPKLITKSIKYDEDETNRFIDLFAIEQIIVKIASILLIMNNVQTSIFQAATINEYLSIGNYENQIIWMKMNILIRIALAIVGIIIYWKSYSISKILFKDR</sequence>